<dbReference type="InterPro" id="IPR033140">
    <property type="entry name" value="Lipase_GDXG_put_SER_AS"/>
</dbReference>
<feature type="active site" evidence="3">
    <location>
        <position position="249"/>
    </location>
</feature>
<dbReference type="InterPro" id="IPR050300">
    <property type="entry name" value="GDXG_lipolytic_enzyme"/>
</dbReference>
<dbReference type="SUPFAM" id="SSF53474">
    <property type="entry name" value="alpha/beta-Hydrolases"/>
    <property type="match status" value="1"/>
</dbReference>
<evidence type="ECO:0000313" key="7">
    <source>
        <dbReference type="EMBL" id="KAF9332278.1"/>
    </source>
</evidence>
<dbReference type="InterPro" id="IPR019826">
    <property type="entry name" value="Carboxylesterase_B_AS"/>
</dbReference>
<keyword evidence="2" id="KW-0378">Hydrolase</keyword>
<dbReference type="GO" id="GO:0016787">
    <property type="term" value="F:hydrolase activity"/>
    <property type="evidence" value="ECO:0007669"/>
    <property type="project" value="UniProtKB-KW"/>
</dbReference>
<gene>
    <name evidence="7" type="ORF">BG006_004863</name>
</gene>
<dbReference type="AlphaFoldDB" id="A0A9P5SKQ1"/>
<sequence length="811" mass="89634">MISLGISLTKTLGALSYATASLTALILTGVAITGGATRNRTANIVIFLLCNQLAELPFTVMLADASFYTWLKITGTFQESSLVRFFYYINIITAVGLLYLFKRSYDAKEVAQRFLNRLSKESKDWVELPVPYWVQEEQLSAQKSDGWESVIDMSLDVYRPNVVQGGDDRPVLLFIHGGGWTQGSKTLVGPLLSEMVSHEWVVVSVDYRLRAKAGYPTQLLDCKRALRWVKDEIRVFGGNPDNIVVAGDSAGGHLAAMLALTPNIPEFQPGFEAVDTAVQGCAAMSAVLDLVDLKNYSRHGIRTLFMKDVAFREGAGESSENLKFLTEHSPMFRIQSTGVPFLVVHGELDIIAPVQNARDFVSEFQSKSNATINYLEIPGGNHCFHALSSPRSWYTVIATAEWLNHNFDRHGSIHSSEKKKVHELVEWKKSSSEASSAPIQKKEKPRKIGGDGLPVSKRTISFEIDTGATLPDSTPIIYATPDAPTQVIASITFECDLDCMGDTFDVTFKAAAGVKVNDLITNDYADSQGNMDNRTGSIYEEVLQKRRWELPLPRLEGQPRVIPKGKYTNKIRIVLDPLLPSSSRHRHDWIEYQFCAHLTKVDPYSRSSSFTVQQTQRIWVLNSAAFAAPLYQPLTVSGQGFKSTLPVSLSLPSHIAVLGQTLPLTINMEPFAAVSKHAGKELVVVSAAFKLVETRQIKVKDSGPVSPIVEDIVSVPLVHAWPVSAQRWSRTVNVVLPSSPELTPSTEAKVLRISHVLSVKLKVKVQGEKDRSAEEIKLQTDIKVGVPQPSGVFKLPQYNEGGALTEKQWWA</sequence>
<dbReference type="PROSITE" id="PS01174">
    <property type="entry name" value="LIPASE_GDXG_SER"/>
    <property type="match status" value="1"/>
</dbReference>
<feature type="domain" description="BD-FAE-like" evidence="6">
    <location>
        <begin position="155"/>
        <end position="362"/>
    </location>
</feature>
<protein>
    <recommendedName>
        <fullName evidence="6">BD-FAE-like domain-containing protein</fullName>
    </recommendedName>
</protein>
<evidence type="ECO:0000256" key="2">
    <source>
        <dbReference type="ARBA" id="ARBA00022801"/>
    </source>
</evidence>
<dbReference type="Proteomes" id="UP000696485">
    <property type="component" value="Unassembled WGS sequence"/>
</dbReference>
<keyword evidence="5" id="KW-0472">Membrane</keyword>
<dbReference type="Gene3D" id="3.40.50.1820">
    <property type="entry name" value="alpha/beta hydrolase"/>
    <property type="match status" value="1"/>
</dbReference>
<keyword evidence="5" id="KW-1133">Transmembrane helix</keyword>
<keyword evidence="8" id="KW-1185">Reference proteome</keyword>
<organism evidence="7 8">
    <name type="scientific">Podila minutissima</name>
    <dbReference type="NCBI Taxonomy" id="64525"/>
    <lineage>
        <taxon>Eukaryota</taxon>
        <taxon>Fungi</taxon>
        <taxon>Fungi incertae sedis</taxon>
        <taxon>Mucoromycota</taxon>
        <taxon>Mortierellomycotina</taxon>
        <taxon>Mortierellomycetes</taxon>
        <taxon>Mortierellales</taxon>
        <taxon>Mortierellaceae</taxon>
        <taxon>Podila</taxon>
    </lineage>
</organism>
<evidence type="ECO:0000313" key="8">
    <source>
        <dbReference type="Proteomes" id="UP000696485"/>
    </source>
</evidence>
<comment type="similarity">
    <text evidence="1">Belongs to the 'GDXG' lipolytic enzyme family.</text>
</comment>
<evidence type="ECO:0000256" key="5">
    <source>
        <dbReference type="SAM" id="Phobius"/>
    </source>
</evidence>
<feature type="transmembrane region" description="Helical" evidence="5">
    <location>
        <begin position="12"/>
        <end position="32"/>
    </location>
</feature>
<evidence type="ECO:0000256" key="4">
    <source>
        <dbReference type="SAM" id="MobiDB-lite"/>
    </source>
</evidence>
<evidence type="ECO:0000256" key="3">
    <source>
        <dbReference type="PROSITE-ProRule" id="PRU10038"/>
    </source>
</evidence>
<accession>A0A9P5SKQ1</accession>
<feature type="transmembrane region" description="Helical" evidence="5">
    <location>
        <begin position="82"/>
        <end position="101"/>
    </location>
</feature>
<evidence type="ECO:0000256" key="1">
    <source>
        <dbReference type="ARBA" id="ARBA00010515"/>
    </source>
</evidence>
<dbReference type="EMBL" id="JAAAUY010000270">
    <property type="protein sequence ID" value="KAF9332278.1"/>
    <property type="molecule type" value="Genomic_DNA"/>
</dbReference>
<dbReference type="Pfam" id="PF20434">
    <property type="entry name" value="BD-FAE"/>
    <property type="match status" value="1"/>
</dbReference>
<keyword evidence="5" id="KW-0812">Transmembrane</keyword>
<feature type="region of interest" description="Disordered" evidence="4">
    <location>
        <begin position="432"/>
        <end position="454"/>
    </location>
</feature>
<proteinExistence type="inferred from homology"/>
<name>A0A9P5SKQ1_9FUNG</name>
<dbReference type="InterPro" id="IPR029058">
    <property type="entry name" value="AB_hydrolase_fold"/>
</dbReference>
<comment type="caution">
    <text evidence="7">The sequence shown here is derived from an EMBL/GenBank/DDBJ whole genome shotgun (WGS) entry which is preliminary data.</text>
</comment>
<feature type="compositionally biased region" description="Basic and acidic residues" evidence="4">
    <location>
        <begin position="440"/>
        <end position="449"/>
    </location>
</feature>
<dbReference type="InterPro" id="IPR049492">
    <property type="entry name" value="BD-FAE-like_dom"/>
</dbReference>
<evidence type="ECO:0000259" key="6">
    <source>
        <dbReference type="Pfam" id="PF20434"/>
    </source>
</evidence>
<dbReference type="PANTHER" id="PTHR48081">
    <property type="entry name" value="AB HYDROLASE SUPERFAMILY PROTEIN C4A8.06C"/>
    <property type="match status" value="1"/>
</dbReference>
<dbReference type="PROSITE" id="PS00122">
    <property type="entry name" value="CARBOXYLESTERASE_B_1"/>
    <property type="match status" value="1"/>
</dbReference>
<reference evidence="7" key="1">
    <citation type="journal article" date="2020" name="Fungal Divers.">
        <title>Resolving the Mortierellaceae phylogeny through synthesis of multi-gene phylogenetics and phylogenomics.</title>
        <authorList>
            <person name="Vandepol N."/>
            <person name="Liber J."/>
            <person name="Desiro A."/>
            <person name="Na H."/>
            <person name="Kennedy M."/>
            <person name="Barry K."/>
            <person name="Grigoriev I.V."/>
            <person name="Miller A.N."/>
            <person name="O'Donnell K."/>
            <person name="Stajich J.E."/>
            <person name="Bonito G."/>
        </authorList>
    </citation>
    <scope>NUCLEOTIDE SEQUENCE</scope>
    <source>
        <strain evidence="7">NVP1</strain>
    </source>
</reference>
<dbReference type="PANTHER" id="PTHR48081:SF33">
    <property type="entry name" value="KYNURENINE FORMAMIDASE"/>
    <property type="match status" value="1"/>
</dbReference>